<dbReference type="RefSeq" id="WP_188795286.1">
    <property type="nucleotide sequence ID" value="NZ_BMIZ01000001.1"/>
</dbReference>
<dbReference type="InterPro" id="IPR021225">
    <property type="entry name" value="Tlde1_dom"/>
</dbReference>
<reference evidence="2 3" key="1">
    <citation type="submission" date="2020-10" db="EMBL/GenBank/DDBJ databases">
        <title>Phylogeny of dyella-like bacteria.</title>
        <authorList>
            <person name="Fu J."/>
        </authorList>
    </citation>
    <scope>NUCLEOTIDE SEQUENCE [LARGE SCALE GENOMIC DNA]</scope>
    <source>
        <strain evidence="2 3">DHOB09</strain>
    </source>
</reference>
<keyword evidence="3" id="KW-1185">Reference proteome</keyword>
<accession>A0ABX7GSI8</accession>
<evidence type="ECO:0000313" key="3">
    <source>
        <dbReference type="Proteomes" id="UP000663181"/>
    </source>
</evidence>
<feature type="domain" description="Tlde1" evidence="1">
    <location>
        <begin position="25"/>
        <end position="148"/>
    </location>
</feature>
<sequence>MALQGKFIVDNKPLAMLSMFGIGSFPAFSGDGIYRNRGGCTAVPDNGPIPAGRYWIVDRPAGGAKSKALAWAKDTWNSARGVPSHHSEWFALYRDDGMIDDYTWVNGVRRGNFRLHPIGGGGHSLGCITLSSYSDFQTVRRALLHTNVIYAGNSGLKAYGWIEVITYGTSCPQPL</sequence>
<organism evidence="2 3">
    <name type="scientific">Dyella caseinilytica</name>
    <dbReference type="NCBI Taxonomy" id="1849581"/>
    <lineage>
        <taxon>Bacteria</taxon>
        <taxon>Pseudomonadati</taxon>
        <taxon>Pseudomonadota</taxon>
        <taxon>Gammaproteobacteria</taxon>
        <taxon>Lysobacterales</taxon>
        <taxon>Rhodanobacteraceae</taxon>
        <taxon>Dyella</taxon>
    </lineage>
</organism>
<name>A0ABX7GSI8_9GAMM</name>
<proteinExistence type="predicted"/>
<gene>
    <name evidence="2" type="ORF">ISN74_18695</name>
</gene>
<evidence type="ECO:0000313" key="2">
    <source>
        <dbReference type="EMBL" id="QRN53419.1"/>
    </source>
</evidence>
<dbReference type="Pfam" id="PF10908">
    <property type="entry name" value="Tlde1_dom"/>
    <property type="match status" value="1"/>
</dbReference>
<dbReference type="Proteomes" id="UP000663181">
    <property type="component" value="Chromosome"/>
</dbReference>
<evidence type="ECO:0000259" key="1">
    <source>
        <dbReference type="Pfam" id="PF10908"/>
    </source>
</evidence>
<dbReference type="EMBL" id="CP064030">
    <property type="protein sequence ID" value="QRN53419.1"/>
    <property type="molecule type" value="Genomic_DNA"/>
</dbReference>
<protein>
    <submittedName>
        <fullName evidence="2">DUF2778 domain-containing protein</fullName>
    </submittedName>
</protein>